<dbReference type="InterPro" id="IPR026587">
    <property type="entry name" value="Sirtuin_class_II"/>
</dbReference>
<keyword evidence="1 2" id="KW-0808">Transferase</keyword>
<dbReference type="InterPro" id="IPR050134">
    <property type="entry name" value="NAD-dep_sirtuin_deacylases"/>
</dbReference>
<proteinExistence type="inferred from homology"/>
<reference evidence="3" key="2">
    <citation type="submission" date="2022-10" db="EMBL/GenBank/DDBJ databases">
        <authorList>
            <consortium name="ENA_rothamsted_submissions"/>
            <consortium name="culmorum"/>
            <person name="King R."/>
        </authorList>
    </citation>
    <scope>NUCLEOTIDE SEQUENCE</scope>
</reference>
<dbReference type="InterPro" id="IPR003000">
    <property type="entry name" value="Sirtuin"/>
</dbReference>
<feature type="binding site" evidence="2">
    <location>
        <position position="173"/>
    </location>
    <ligand>
        <name>Zn(2+)</name>
        <dbReference type="ChEBI" id="CHEBI:29105"/>
    </ligand>
</feature>
<keyword evidence="2" id="KW-0496">Mitochondrion</keyword>
<reference evidence="3" key="1">
    <citation type="submission" date="2022-01" db="EMBL/GenBank/DDBJ databases">
        <authorList>
            <person name="King R."/>
        </authorList>
    </citation>
    <scope>NUCLEOTIDE SEQUENCE</scope>
</reference>
<dbReference type="EC" id="2.3.1.-" evidence="2"/>
<dbReference type="HAMAP" id="MF_01967">
    <property type="entry name" value="Sirtuin_ClassII"/>
    <property type="match status" value="1"/>
</dbReference>
<feature type="binding site" evidence="2">
    <location>
        <position position="224"/>
    </location>
    <ligand>
        <name>Zn(2+)</name>
        <dbReference type="ChEBI" id="CHEBI:29105"/>
    </ligand>
</feature>
<feature type="binding site" evidence="2">
    <location>
        <position position="305"/>
    </location>
    <ligand>
        <name>NAD(+)</name>
        <dbReference type="ChEBI" id="CHEBI:57540"/>
    </ligand>
</feature>
<protein>
    <recommendedName>
        <fullName evidence="2">NAD-dependent protein deacylase</fullName>
        <ecNumber evidence="2">2.3.1.-</ecNumber>
    </recommendedName>
    <alternativeName>
        <fullName evidence="2">Regulatory protein SIR2 homolog</fullName>
    </alternativeName>
</protein>
<comment type="similarity">
    <text evidence="2">Belongs to the sirtuin family. Class II subfamily.</text>
</comment>
<evidence type="ECO:0000313" key="4">
    <source>
        <dbReference type="Proteomes" id="UP001153737"/>
    </source>
</evidence>
<dbReference type="CDD" id="cd01409">
    <property type="entry name" value="SIRT4"/>
    <property type="match status" value="1"/>
</dbReference>
<dbReference type="GO" id="GO:0017136">
    <property type="term" value="F:histone deacetylase activity, NAD-dependent"/>
    <property type="evidence" value="ECO:0007669"/>
    <property type="project" value="TreeGrafter"/>
</dbReference>
<comment type="cofactor">
    <cofactor evidence="2">
        <name>Zn(2+)</name>
        <dbReference type="ChEBI" id="CHEBI:29105"/>
    </cofactor>
    <text evidence="2">Binds 1 zinc ion per subunit.</text>
</comment>
<organism evidence="3 4">
    <name type="scientific">Phaedon cochleariae</name>
    <name type="common">Mustard beetle</name>
    <dbReference type="NCBI Taxonomy" id="80249"/>
    <lineage>
        <taxon>Eukaryota</taxon>
        <taxon>Metazoa</taxon>
        <taxon>Ecdysozoa</taxon>
        <taxon>Arthropoda</taxon>
        <taxon>Hexapoda</taxon>
        <taxon>Insecta</taxon>
        <taxon>Pterygota</taxon>
        <taxon>Neoptera</taxon>
        <taxon>Endopterygota</taxon>
        <taxon>Coleoptera</taxon>
        <taxon>Polyphaga</taxon>
        <taxon>Cucujiformia</taxon>
        <taxon>Chrysomeloidea</taxon>
        <taxon>Chrysomelidae</taxon>
        <taxon>Chrysomelinae</taxon>
        <taxon>Chrysomelini</taxon>
        <taxon>Phaedon</taxon>
    </lineage>
</organism>
<dbReference type="OrthoDB" id="424302at2759"/>
<keyword evidence="2" id="KW-0479">Metal-binding</keyword>
<dbReference type="PANTHER" id="PTHR11085">
    <property type="entry name" value="NAD-DEPENDENT PROTEIN DEACYLASE SIRTUIN-5, MITOCHONDRIAL-RELATED"/>
    <property type="match status" value="1"/>
</dbReference>
<accession>A0A9P0DMB0</accession>
<dbReference type="InterPro" id="IPR029035">
    <property type="entry name" value="DHS-like_NAD/FAD-binding_dom"/>
</dbReference>
<dbReference type="GO" id="GO:0008270">
    <property type="term" value="F:zinc ion binding"/>
    <property type="evidence" value="ECO:0007669"/>
    <property type="project" value="UniProtKB-UniRule"/>
</dbReference>
<feature type="binding site" evidence="2">
    <location>
        <begin position="64"/>
        <end position="84"/>
    </location>
    <ligand>
        <name>NAD(+)</name>
        <dbReference type="ChEBI" id="CHEBI:57540"/>
    </ligand>
</feature>
<dbReference type="InterPro" id="IPR026591">
    <property type="entry name" value="Sirtuin_cat_small_dom_sf"/>
</dbReference>
<gene>
    <name evidence="3" type="ORF">PHAECO_LOCUS8243</name>
</gene>
<name>A0A9P0DMB0_PHACE</name>
<dbReference type="Gene3D" id="3.30.1600.10">
    <property type="entry name" value="SIR2/SIRT2 'Small Domain"/>
    <property type="match status" value="1"/>
</dbReference>
<feature type="binding site" evidence="2">
    <location>
        <begin position="144"/>
        <end position="147"/>
    </location>
    <ligand>
        <name>NAD(+)</name>
        <dbReference type="ChEBI" id="CHEBI:57540"/>
    </ligand>
</feature>
<dbReference type="GO" id="GO:0070403">
    <property type="term" value="F:NAD+ binding"/>
    <property type="evidence" value="ECO:0007669"/>
    <property type="project" value="UniProtKB-UniRule"/>
</dbReference>
<comment type="function">
    <text evidence="2">NAD-dependent protein deacylase. Catalyzes the NAD-dependent hydrolysis of acyl groups from lysine residues.</text>
</comment>
<dbReference type="EMBL" id="OU896710">
    <property type="protein sequence ID" value="CAH1164761.1"/>
    <property type="molecule type" value="Genomic_DNA"/>
</dbReference>
<feature type="binding site" evidence="2">
    <location>
        <begin position="287"/>
        <end position="289"/>
    </location>
    <ligand>
        <name>NAD(+)</name>
        <dbReference type="ChEBI" id="CHEBI:57540"/>
    </ligand>
</feature>
<comment type="catalytic activity">
    <reaction evidence="2">
        <text>N(6)-acetyl-L-lysyl-[protein] + NAD(+) + H2O = 2''-O-acetyl-ADP-D-ribose + nicotinamide + L-lysyl-[protein]</text>
        <dbReference type="Rhea" id="RHEA:43636"/>
        <dbReference type="Rhea" id="RHEA-COMP:9752"/>
        <dbReference type="Rhea" id="RHEA-COMP:10731"/>
        <dbReference type="ChEBI" id="CHEBI:15377"/>
        <dbReference type="ChEBI" id="CHEBI:17154"/>
        <dbReference type="ChEBI" id="CHEBI:29969"/>
        <dbReference type="ChEBI" id="CHEBI:57540"/>
        <dbReference type="ChEBI" id="CHEBI:61930"/>
        <dbReference type="ChEBI" id="CHEBI:83767"/>
        <dbReference type="EC" id="2.3.1.286"/>
    </reaction>
</comment>
<dbReference type="AlphaFoldDB" id="A0A9P0DMB0"/>
<feature type="binding site" evidence="2">
    <location>
        <position position="170"/>
    </location>
    <ligand>
        <name>Zn(2+)</name>
        <dbReference type="ChEBI" id="CHEBI:29105"/>
    </ligand>
</feature>
<evidence type="ECO:0000256" key="2">
    <source>
        <dbReference type="HAMAP-Rule" id="MF_03161"/>
    </source>
</evidence>
<dbReference type="NCBIfam" id="NF003738">
    <property type="entry name" value="PRK05333.1"/>
    <property type="match status" value="1"/>
</dbReference>
<evidence type="ECO:0000256" key="1">
    <source>
        <dbReference type="ARBA" id="ARBA00022679"/>
    </source>
</evidence>
<feature type="active site" description="Proton acceptor" evidence="2">
    <location>
        <position position="162"/>
    </location>
</feature>
<keyword evidence="2" id="KW-0520">NAD</keyword>
<feature type="binding site" evidence="2">
    <location>
        <begin position="261"/>
        <end position="263"/>
    </location>
    <ligand>
        <name>NAD(+)</name>
        <dbReference type="ChEBI" id="CHEBI:57540"/>
    </ligand>
</feature>
<feature type="binding site" evidence="2">
    <location>
        <position position="221"/>
    </location>
    <ligand>
        <name>Zn(2+)</name>
        <dbReference type="ChEBI" id="CHEBI:29105"/>
    </ligand>
</feature>
<dbReference type="SUPFAM" id="SSF52467">
    <property type="entry name" value="DHS-like NAD/FAD-binding domain"/>
    <property type="match status" value="1"/>
</dbReference>
<comment type="subcellular location">
    <subcellularLocation>
        <location evidence="2">Mitochondrion matrix</location>
    </subcellularLocation>
</comment>
<dbReference type="Gene3D" id="3.40.50.1220">
    <property type="entry name" value="TPP-binding domain"/>
    <property type="match status" value="1"/>
</dbReference>
<dbReference type="GO" id="GO:0005759">
    <property type="term" value="C:mitochondrial matrix"/>
    <property type="evidence" value="ECO:0007669"/>
    <property type="project" value="UniProtKB-SubCell"/>
</dbReference>
<dbReference type="Pfam" id="PF02146">
    <property type="entry name" value="SIR2"/>
    <property type="match status" value="1"/>
</dbReference>
<sequence length="313" mass="35215">MATSYFPSLRYFMNNIIIIRKLSTVSTPTETLKFVPKHNPVSEANINNVQSFINNSKKMLFLTGAGISTESGIPDYRSEEVGLYARTNHKPIQHMEFIKYPHVQKRYWARNFVGWTTFSKREPNIIHYSICELEKEKISTVVTQNVDNLHYKAGSQNVIELHGTAFRVICLKCEAFYDRHYIQERLIQLNSHITPTSTTIRPDGDVDIPLEIIEGFKPPLCESCGGMLKPDITFFGDNVPRARVEAVKSAVSESDSLLVLGSSLTVFSGYRIVLQALEEGKNVAIINIGPTRADHLVKLKVSAKCGDILPLVI</sequence>
<evidence type="ECO:0000313" key="3">
    <source>
        <dbReference type="EMBL" id="CAH1164761.1"/>
    </source>
</evidence>
<dbReference type="Proteomes" id="UP001153737">
    <property type="component" value="Chromosome 4"/>
</dbReference>
<dbReference type="PANTHER" id="PTHR11085:SF10">
    <property type="entry name" value="NAD-DEPENDENT PROTEIN DEACYLASE SIRTUIN-5, MITOCHONDRIAL-RELATED"/>
    <property type="match status" value="1"/>
</dbReference>
<keyword evidence="2" id="KW-0862">Zinc</keyword>
<keyword evidence="4" id="KW-1185">Reference proteome</keyword>